<name>A0A383BEV5_9ZZZZ</name>
<accession>A0A383BEV5</accession>
<proteinExistence type="predicted"/>
<protein>
    <submittedName>
        <fullName evidence="1">Uncharacterized protein</fullName>
    </submittedName>
</protein>
<evidence type="ECO:0000313" key="1">
    <source>
        <dbReference type="EMBL" id="SVE17988.1"/>
    </source>
</evidence>
<sequence>MKGKYSEDPFLAKFLGYESETAEDVLQWRRDRIAKRGSDSKRGRQIV</sequence>
<dbReference type="AlphaFoldDB" id="A0A383BEV5"/>
<reference evidence="1" key="1">
    <citation type="submission" date="2018-05" db="EMBL/GenBank/DDBJ databases">
        <authorList>
            <person name="Lanie J.A."/>
            <person name="Ng W.-L."/>
            <person name="Kazmierczak K.M."/>
            <person name="Andrzejewski T.M."/>
            <person name="Davidsen T.M."/>
            <person name="Wayne K.J."/>
            <person name="Tettelin H."/>
            <person name="Glass J.I."/>
            <person name="Rusch D."/>
            <person name="Podicherti R."/>
            <person name="Tsui H.-C.T."/>
            <person name="Winkler M.E."/>
        </authorList>
    </citation>
    <scope>NUCLEOTIDE SEQUENCE</scope>
</reference>
<gene>
    <name evidence="1" type="ORF">METZ01_LOCUS470842</name>
</gene>
<organism evidence="1">
    <name type="scientific">marine metagenome</name>
    <dbReference type="NCBI Taxonomy" id="408172"/>
    <lineage>
        <taxon>unclassified sequences</taxon>
        <taxon>metagenomes</taxon>
        <taxon>ecological metagenomes</taxon>
    </lineage>
</organism>
<dbReference type="EMBL" id="UINC01199518">
    <property type="protein sequence ID" value="SVE17988.1"/>
    <property type="molecule type" value="Genomic_DNA"/>
</dbReference>